<evidence type="ECO:0000256" key="6">
    <source>
        <dbReference type="SAM" id="MobiDB-lite"/>
    </source>
</evidence>
<dbReference type="InterPro" id="IPR010541">
    <property type="entry name" value="Prp3_C"/>
</dbReference>
<keyword evidence="2" id="KW-0507">mRNA processing</keyword>
<feature type="domain" description="Pre-mRNA-splicing factor 3" evidence="8">
    <location>
        <begin position="125"/>
        <end position="389"/>
    </location>
</feature>
<dbReference type="PANTHER" id="PTHR14212:SF0">
    <property type="entry name" value="U4_U6 SMALL NUCLEAR RIBONUCLEOPROTEIN PRP3"/>
    <property type="match status" value="1"/>
</dbReference>
<accession>L0B260</accession>
<dbReference type="GeneID" id="15805785"/>
<reference evidence="9 10" key="1">
    <citation type="journal article" date="2012" name="BMC Genomics">
        <title>Comparative genomic analysis and phylogenetic position of Theileria equi.</title>
        <authorList>
            <person name="Kappmeyer L.S."/>
            <person name="Thiagarajan M."/>
            <person name="Herndon D.R."/>
            <person name="Ramsay J.D."/>
            <person name="Caler E."/>
            <person name="Djikeng A."/>
            <person name="Gillespie J.J."/>
            <person name="Lau A.O."/>
            <person name="Roalson E.H."/>
            <person name="Silva J.C."/>
            <person name="Silva M.G."/>
            <person name="Suarez C.E."/>
            <person name="Ueti M.W."/>
            <person name="Nene V.M."/>
            <person name="Mealey R.H."/>
            <person name="Knowles D.P."/>
            <person name="Brayton K.A."/>
        </authorList>
    </citation>
    <scope>NUCLEOTIDE SEQUENCE [LARGE SCALE GENOMIC DNA]</scope>
    <source>
        <strain evidence="9 10">WA</strain>
    </source>
</reference>
<dbReference type="InterPro" id="IPR013881">
    <property type="entry name" value="Pre-mRNA_splic_Prp3_dom"/>
</dbReference>
<keyword evidence="4" id="KW-0539">Nucleus</keyword>
<keyword evidence="3" id="KW-0508">mRNA splicing</keyword>
<evidence type="ECO:0000313" key="9">
    <source>
        <dbReference type="EMBL" id="AFZ81219.1"/>
    </source>
</evidence>
<name>L0B260_THEEQ</name>
<dbReference type="PANTHER" id="PTHR14212">
    <property type="entry name" value="U4/U6-ASSOCIATED RNA SPLICING FACTOR-RELATED"/>
    <property type="match status" value="1"/>
</dbReference>
<dbReference type="VEuPathDB" id="PiroplasmaDB:BEWA_006280"/>
<feature type="compositionally biased region" description="Basic and acidic residues" evidence="6">
    <location>
        <begin position="362"/>
        <end position="393"/>
    </location>
</feature>
<evidence type="ECO:0000256" key="3">
    <source>
        <dbReference type="ARBA" id="ARBA00023187"/>
    </source>
</evidence>
<evidence type="ECO:0000259" key="7">
    <source>
        <dbReference type="Pfam" id="PF06544"/>
    </source>
</evidence>
<feature type="region of interest" description="Disordered" evidence="6">
    <location>
        <begin position="360"/>
        <end position="401"/>
    </location>
</feature>
<dbReference type="STRING" id="1537102.L0B260"/>
<organism evidence="9 10">
    <name type="scientific">Theileria equi strain WA</name>
    <dbReference type="NCBI Taxonomy" id="1537102"/>
    <lineage>
        <taxon>Eukaryota</taxon>
        <taxon>Sar</taxon>
        <taxon>Alveolata</taxon>
        <taxon>Apicomplexa</taxon>
        <taxon>Aconoidasida</taxon>
        <taxon>Piroplasmida</taxon>
        <taxon>Theileriidae</taxon>
        <taxon>Theileria</taxon>
    </lineage>
</organism>
<comment type="subcellular location">
    <subcellularLocation>
        <location evidence="1">Nucleus</location>
    </subcellularLocation>
</comment>
<dbReference type="OrthoDB" id="10264544at2759"/>
<dbReference type="GO" id="GO:0000398">
    <property type="term" value="P:mRNA splicing, via spliceosome"/>
    <property type="evidence" value="ECO:0007669"/>
    <property type="project" value="InterPro"/>
</dbReference>
<proteinExistence type="predicted"/>
<dbReference type="RefSeq" id="XP_004830885.1">
    <property type="nucleotide sequence ID" value="XM_004830828.1"/>
</dbReference>
<dbReference type="EMBL" id="CP001670">
    <property type="protein sequence ID" value="AFZ81219.1"/>
    <property type="molecule type" value="Genomic_DNA"/>
</dbReference>
<evidence type="ECO:0000259" key="8">
    <source>
        <dbReference type="Pfam" id="PF08572"/>
    </source>
</evidence>
<dbReference type="KEGG" id="beq:BEWA_006280"/>
<evidence type="ECO:0000256" key="1">
    <source>
        <dbReference type="ARBA" id="ARBA00004123"/>
    </source>
</evidence>
<keyword evidence="5" id="KW-0175">Coiled coil</keyword>
<dbReference type="GO" id="GO:0046540">
    <property type="term" value="C:U4/U6 x U5 tri-snRNP complex"/>
    <property type="evidence" value="ECO:0007669"/>
    <property type="project" value="InterPro"/>
</dbReference>
<dbReference type="Pfam" id="PF08572">
    <property type="entry name" value="PRP3"/>
    <property type="match status" value="1"/>
</dbReference>
<dbReference type="eggNOG" id="KOG2769">
    <property type="taxonomic scope" value="Eukaryota"/>
</dbReference>
<feature type="coiled-coil region" evidence="5">
    <location>
        <begin position="27"/>
        <end position="57"/>
    </location>
</feature>
<gene>
    <name evidence="9" type="ORF">BEWA_006280</name>
</gene>
<dbReference type="AlphaFoldDB" id="L0B260"/>
<evidence type="ECO:0000313" key="10">
    <source>
        <dbReference type="Proteomes" id="UP000031512"/>
    </source>
</evidence>
<sequence>MFILINPFFVENPSASSSKVAMSVMAAKDALEKAKKAEQVQKQIQEHLKKINLTKKLLPTTANLGIRPLLLDSLGQVLDESGNVLKQKPIIHSTLKINRNLTLEKQKKEVVEKSAKIAEKAERTQYMDPTLNTIKKRKRAAFNFVEPGTYIKQERQLQRQQEQKAYGLNKNNLAMQKKLVLEQQDQRSNARLKLSIAEEKGISVGEVTEDLSSINPNLIPIKKGLKLEKKDSWDDEEPSLEWWDRGVILLKNGEDPFKTANAKKHQFLVNIDPEECVINDKKFTTYIEHPCKLDGKKKKPNQIPEIILTKKERKRLRRLKRQERLKKIQDKIRIGILPPPPPKLKLSNLMRVLKDQSVADPSKVEKQVREQMEERLRNHEKRNEERKLTPEQRSKKHAKKWQLGKHEDIEAALFTLKSLANPRLLFKVDKNAQQFHLTGCCVLVNNGPAFVVVEGSKLSIKRYTKLLMRRIKWDDYELQSDIVNLQKTDDNFCKHVWVGSVKKRNFPHWSVYPVECDEEIVELLKQFKALHYFEMVQKYRDPLDDI</sequence>
<dbReference type="Proteomes" id="UP000031512">
    <property type="component" value="Chromosome 3"/>
</dbReference>
<protein>
    <submittedName>
        <fullName evidence="9">Pre-mRNA processing factor 3 PRP3 domain-containing protein</fullName>
    </submittedName>
</protein>
<dbReference type="Pfam" id="PF06544">
    <property type="entry name" value="Prp3_C"/>
    <property type="match status" value="1"/>
</dbReference>
<dbReference type="CDD" id="cd24162">
    <property type="entry name" value="Prp3_C"/>
    <property type="match status" value="1"/>
</dbReference>
<keyword evidence="10" id="KW-1185">Reference proteome</keyword>
<evidence type="ECO:0000256" key="2">
    <source>
        <dbReference type="ARBA" id="ARBA00022664"/>
    </source>
</evidence>
<evidence type="ECO:0000256" key="4">
    <source>
        <dbReference type="ARBA" id="ARBA00023242"/>
    </source>
</evidence>
<feature type="domain" description="Small nuclear ribonucleoprotein Prp3 C-terminal" evidence="7">
    <location>
        <begin position="413"/>
        <end position="536"/>
    </location>
</feature>
<evidence type="ECO:0000256" key="5">
    <source>
        <dbReference type="SAM" id="Coils"/>
    </source>
</evidence>
<dbReference type="InterPro" id="IPR027104">
    <property type="entry name" value="Prp3"/>
</dbReference>